<dbReference type="PROSITE" id="PS00463">
    <property type="entry name" value="ZN2_CY6_FUNGAL_1"/>
    <property type="match status" value="1"/>
</dbReference>
<dbReference type="CDD" id="cd00067">
    <property type="entry name" value="GAL4"/>
    <property type="match status" value="1"/>
</dbReference>
<dbReference type="AlphaFoldDB" id="A0A1B8G6E1"/>
<feature type="domain" description="Zn(2)-C6 fungal-type" evidence="4">
    <location>
        <begin position="12"/>
        <end position="46"/>
    </location>
</feature>
<reference evidence="5 6" key="1">
    <citation type="submission" date="2016-03" db="EMBL/GenBank/DDBJ databases">
        <title>Comparative genomics of Pseudogymnoascus destructans, the fungus causing white-nose syndrome of bats.</title>
        <authorList>
            <person name="Palmer J.M."/>
            <person name="Drees K.P."/>
            <person name="Foster J.T."/>
            <person name="Lindner D.L."/>
        </authorList>
    </citation>
    <scope>NUCLEOTIDE SEQUENCE [LARGE SCALE GENOMIC DNA]</scope>
    <source>
        <strain evidence="5 6">UAMH 10579</strain>
    </source>
</reference>
<dbReference type="InterPro" id="IPR052780">
    <property type="entry name" value="AAA_Catabolism_Regulators"/>
</dbReference>
<keyword evidence="1" id="KW-0479">Metal-binding</keyword>
<dbReference type="EMBL" id="KV460295">
    <property type="protein sequence ID" value="OBT91394.2"/>
    <property type="molecule type" value="Genomic_DNA"/>
</dbReference>
<dbReference type="InterPro" id="IPR007219">
    <property type="entry name" value="XnlR_reg_dom"/>
</dbReference>
<dbReference type="Proteomes" id="UP000091956">
    <property type="component" value="Unassembled WGS sequence"/>
</dbReference>
<evidence type="ECO:0000313" key="6">
    <source>
        <dbReference type="Proteomes" id="UP000091956"/>
    </source>
</evidence>
<accession>A0A1B8G6E1</accession>
<evidence type="ECO:0000256" key="3">
    <source>
        <dbReference type="SAM" id="MobiDB-lite"/>
    </source>
</evidence>
<feature type="region of interest" description="Disordered" evidence="3">
    <location>
        <begin position="57"/>
        <end position="84"/>
    </location>
</feature>
<evidence type="ECO:0000313" key="5">
    <source>
        <dbReference type="EMBL" id="OBT91394.2"/>
    </source>
</evidence>
<feature type="region of interest" description="Disordered" evidence="3">
    <location>
        <begin position="619"/>
        <end position="647"/>
    </location>
</feature>
<keyword evidence="2" id="KW-0539">Nucleus</keyword>
<dbReference type="InterPro" id="IPR036864">
    <property type="entry name" value="Zn2-C6_fun-type_DNA-bd_sf"/>
</dbReference>
<name>A0A1B8G6E1_9PEZI</name>
<dbReference type="GO" id="GO:0000981">
    <property type="term" value="F:DNA-binding transcription factor activity, RNA polymerase II-specific"/>
    <property type="evidence" value="ECO:0007669"/>
    <property type="project" value="InterPro"/>
</dbReference>
<dbReference type="SUPFAM" id="SSF57701">
    <property type="entry name" value="Zn2/Cys6 DNA-binding domain"/>
    <property type="match status" value="1"/>
</dbReference>
<dbReference type="PROSITE" id="PS50048">
    <property type="entry name" value="ZN2_CY6_FUNGAL_2"/>
    <property type="match status" value="1"/>
</dbReference>
<proteinExistence type="predicted"/>
<dbReference type="GO" id="GO:0005634">
    <property type="term" value="C:nucleus"/>
    <property type="evidence" value="ECO:0007669"/>
    <property type="project" value="TreeGrafter"/>
</dbReference>
<dbReference type="CDD" id="cd12148">
    <property type="entry name" value="fungal_TF_MHR"/>
    <property type="match status" value="1"/>
</dbReference>
<evidence type="ECO:0000256" key="1">
    <source>
        <dbReference type="ARBA" id="ARBA00022723"/>
    </source>
</evidence>
<keyword evidence="6" id="KW-1185">Reference proteome</keyword>
<feature type="compositionally biased region" description="Low complexity" evidence="3">
    <location>
        <begin position="68"/>
        <end position="81"/>
    </location>
</feature>
<dbReference type="GO" id="GO:0006351">
    <property type="term" value="P:DNA-templated transcription"/>
    <property type="evidence" value="ECO:0007669"/>
    <property type="project" value="InterPro"/>
</dbReference>
<reference evidence="6" key="2">
    <citation type="journal article" date="2018" name="Nat. Commun.">
        <title>Extreme sensitivity to ultraviolet light in the fungal pathogen causing white-nose syndrome of bats.</title>
        <authorList>
            <person name="Palmer J.M."/>
            <person name="Drees K.P."/>
            <person name="Foster J.T."/>
            <person name="Lindner D.L."/>
        </authorList>
    </citation>
    <scope>NUCLEOTIDE SEQUENCE [LARGE SCALE GENOMIC DNA]</scope>
    <source>
        <strain evidence="6">UAMH 10579</strain>
    </source>
</reference>
<sequence length="718" mass="79994">MTRSKNLRRYRACQRCRRRKLRCVDHNTGSGDHQPCFECFRAGETCLAADSRRGGNYSHLRASKARQPTPASSNGSPSPAADYHIDQGTLTAGISDTGQTLHSNHSHASMYAELNNPGDALQILSRIATSEINSSQDRVNVGAAIPPSSSSIGGNRDLGRATTQRHLSTTCAESSEAEYLVNHVLGVATASQLLEHYARNYHPFAPLASKKVLDPFNISTTAIEEPLLLVAILTISSKDDNQFLNVYQQCWCYLKRQMLDLVLAVPSTLQVGSVEGLLLLSDWLTCSRDGVGSSGLHHRNLSTSEDNMAWSLIGQAVRHAYLLRLDLVSFREKVPGESRELEDRKRLAWIFVYIADRQISVRMGQSFWSRGPSLSTKFTADDFPSLQLTEDSEHCYASVLQATIELTQLLHNVKDVLYSSKARTAQIMLVGDYNLYLDDFRRSLSIWQETWGSLNASPKLKSTLTIVYEYVRLYVNAFSFQSLITRACREDATANTDRSFNLFPRGIMGSTDGAYIFEATHAAKTIITIMTETDPTVHVRYMPTRFYIYTIYSAVFLHKAVAFGAFSTKEEEADIRNLVYTYILILQEAATNDSHNGYRYSSLLKALWFPGETGSSAPYCGKSGEASSEPQRMDYNKEPSAPSEPMNSQTTFHDDYNNGNHSAFRKEMALPILDDGILDPFFPWLADMSTPQMDTGGTDASIGVNAWMNSFFSGLANY</sequence>
<organism evidence="5 6">
    <name type="scientific">Pseudogymnoascus verrucosus</name>
    <dbReference type="NCBI Taxonomy" id="342668"/>
    <lineage>
        <taxon>Eukaryota</taxon>
        <taxon>Fungi</taxon>
        <taxon>Dikarya</taxon>
        <taxon>Ascomycota</taxon>
        <taxon>Pezizomycotina</taxon>
        <taxon>Leotiomycetes</taxon>
        <taxon>Thelebolales</taxon>
        <taxon>Thelebolaceae</taxon>
        <taxon>Pseudogymnoascus</taxon>
    </lineage>
</organism>
<dbReference type="STRING" id="342668.A0A1B8G6E1"/>
<evidence type="ECO:0000259" key="4">
    <source>
        <dbReference type="PROSITE" id="PS50048"/>
    </source>
</evidence>
<dbReference type="PANTHER" id="PTHR31644">
    <property type="entry name" value="TRANSCRIPTIONAL ACTIVATOR ARO80-RELATED"/>
    <property type="match status" value="1"/>
</dbReference>
<dbReference type="RefSeq" id="XP_059319224.1">
    <property type="nucleotide sequence ID" value="XM_059464167.1"/>
</dbReference>
<dbReference type="InterPro" id="IPR001138">
    <property type="entry name" value="Zn2Cys6_DnaBD"/>
</dbReference>
<dbReference type="GO" id="GO:0008270">
    <property type="term" value="F:zinc ion binding"/>
    <property type="evidence" value="ECO:0007669"/>
    <property type="project" value="InterPro"/>
</dbReference>
<dbReference type="Gene3D" id="4.10.240.10">
    <property type="entry name" value="Zn(2)-C6 fungal-type DNA-binding domain"/>
    <property type="match status" value="1"/>
</dbReference>
<dbReference type="PANTHER" id="PTHR31644:SF1">
    <property type="entry name" value="ZN(II)2CYS6 TRANSCRIPTION FACTOR (EUROFUNG)"/>
    <property type="match status" value="1"/>
</dbReference>
<gene>
    <name evidence="5" type="ORF">VE01_10622</name>
</gene>
<dbReference type="SMART" id="SM00906">
    <property type="entry name" value="Fungal_trans"/>
    <property type="match status" value="1"/>
</dbReference>
<evidence type="ECO:0000256" key="2">
    <source>
        <dbReference type="ARBA" id="ARBA00023242"/>
    </source>
</evidence>
<dbReference type="GO" id="GO:0003677">
    <property type="term" value="F:DNA binding"/>
    <property type="evidence" value="ECO:0007669"/>
    <property type="project" value="InterPro"/>
</dbReference>
<protein>
    <recommendedName>
        <fullName evidence="4">Zn(2)-C6 fungal-type domain-containing protein</fullName>
    </recommendedName>
</protein>
<dbReference type="GeneID" id="28844008"/>